<keyword evidence="4" id="KW-0378">Hydrolase</keyword>
<reference evidence="6" key="1">
    <citation type="submission" date="2022-12" db="EMBL/GenBank/DDBJ databases">
        <authorList>
            <person name="Alioto T."/>
            <person name="Alioto T."/>
            <person name="Gomez Garrido J."/>
        </authorList>
    </citation>
    <scope>NUCLEOTIDE SEQUENCE</scope>
</reference>
<evidence type="ECO:0000256" key="2">
    <source>
        <dbReference type="ARBA" id="ARBA00007527"/>
    </source>
</evidence>
<evidence type="ECO:0000313" key="7">
    <source>
        <dbReference type="Proteomes" id="UP001178461"/>
    </source>
</evidence>
<gene>
    <name evidence="6" type="ORF">PODLI_1B020748</name>
</gene>
<dbReference type="Proteomes" id="UP001178461">
    <property type="component" value="Chromosome 6"/>
</dbReference>
<evidence type="ECO:0000256" key="4">
    <source>
        <dbReference type="ARBA" id="ARBA00022801"/>
    </source>
</evidence>
<feature type="transmembrane region" description="Helical" evidence="5">
    <location>
        <begin position="30"/>
        <end position="49"/>
    </location>
</feature>
<evidence type="ECO:0000313" key="6">
    <source>
        <dbReference type="EMBL" id="CAI5776838.1"/>
    </source>
</evidence>
<keyword evidence="5" id="KW-1133">Transmembrane helix</keyword>
<evidence type="ECO:0000256" key="1">
    <source>
        <dbReference type="ARBA" id="ARBA00000447"/>
    </source>
</evidence>
<evidence type="ECO:0000256" key="5">
    <source>
        <dbReference type="SAM" id="Phobius"/>
    </source>
</evidence>
<dbReference type="GO" id="GO:0004531">
    <property type="term" value="F:deoxyribonuclease II activity"/>
    <property type="evidence" value="ECO:0007669"/>
    <property type="project" value="UniProtKB-EC"/>
</dbReference>
<dbReference type="Pfam" id="PF03265">
    <property type="entry name" value="DNase_II"/>
    <property type="match status" value="1"/>
</dbReference>
<dbReference type="GO" id="GO:0006309">
    <property type="term" value="P:apoptotic DNA fragmentation"/>
    <property type="evidence" value="ECO:0007669"/>
    <property type="project" value="TreeGrafter"/>
</dbReference>
<evidence type="ECO:0000256" key="3">
    <source>
        <dbReference type="ARBA" id="ARBA00012036"/>
    </source>
</evidence>
<comment type="similarity">
    <text evidence="2">Belongs to the DNase II family.</text>
</comment>
<keyword evidence="5" id="KW-0472">Membrane</keyword>
<organism evidence="6 7">
    <name type="scientific">Podarcis lilfordi</name>
    <name type="common">Lilford's wall lizard</name>
    <dbReference type="NCBI Taxonomy" id="74358"/>
    <lineage>
        <taxon>Eukaryota</taxon>
        <taxon>Metazoa</taxon>
        <taxon>Chordata</taxon>
        <taxon>Craniata</taxon>
        <taxon>Vertebrata</taxon>
        <taxon>Euteleostomi</taxon>
        <taxon>Lepidosauria</taxon>
        <taxon>Squamata</taxon>
        <taxon>Bifurcata</taxon>
        <taxon>Unidentata</taxon>
        <taxon>Episquamata</taxon>
        <taxon>Laterata</taxon>
        <taxon>Lacertibaenia</taxon>
        <taxon>Lacertidae</taxon>
        <taxon>Podarcis</taxon>
    </lineage>
</organism>
<keyword evidence="5" id="KW-0812">Transmembrane</keyword>
<proteinExistence type="inferred from homology"/>
<comment type="catalytic activity">
    <reaction evidence="1">
        <text>Endonucleolytic cleavage to nucleoside 3'-phosphates and 3'-phosphooligonucleotide end-products.</text>
        <dbReference type="EC" id="3.1.22.1"/>
    </reaction>
</comment>
<dbReference type="PANTHER" id="PTHR10858">
    <property type="entry name" value="DEOXYRIBONUCLEASE II"/>
    <property type="match status" value="1"/>
</dbReference>
<name>A0AA35KHA4_9SAUR</name>
<dbReference type="EMBL" id="OX395131">
    <property type="protein sequence ID" value="CAI5776838.1"/>
    <property type="molecule type" value="Genomic_DNA"/>
</dbReference>
<accession>A0AA35KHA4</accession>
<keyword evidence="7" id="KW-1185">Reference proteome</keyword>
<dbReference type="PANTHER" id="PTHR10858:SF2">
    <property type="entry name" value="DEOXYRIBONUCLEASE-2-BETA"/>
    <property type="match status" value="1"/>
</dbReference>
<protein>
    <recommendedName>
        <fullName evidence="3">deoxyribonuclease II</fullName>
        <ecNumber evidence="3">3.1.22.1</ecNumber>
    </recommendedName>
</protein>
<dbReference type="InterPro" id="IPR004947">
    <property type="entry name" value="DNase_II"/>
</dbReference>
<dbReference type="EC" id="3.1.22.1" evidence="3"/>
<sequence>MEGDQRASDKLKLSCQLPLLRSADGAKMTVRILWSISLLFFGTALPLWASQISCINDDGKPVDWYVLYKFPKHMSHDVAGTGLEYMFMDSLALIWKPSKYFVNMTESALGQTLQQLYQTYKSEENSTAYVIYNDGPPNKMNYSWTHGHSKGFLLLDQSQGFWVIHSIPEFPPFPEDGYGYPRTGKYNGQIAICITFRYEQFAEIDKQLLFYNPNVYNCSIPKLFQSELLNLQAMCAGAQLPSVPTNQSLIKLQSAQGEILFNFAKTQYDHEDIYIAWMAQKLQTNFLVESWQRKGHRLFSNCSLPYHVYNVNLVGTPWNSSFSSYYDHSKWCVSSRPADRWTCVGDLNYSPQQAKRSGGFVCTQNQHIYMAFRVLVLHYYDCREFQEFTHAAQTSGL</sequence>
<dbReference type="AlphaFoldDB" id="A0AA35KHA4"/>